<dbReference type="AlphaFoldDB" id="A0A7W8MA42"/>
<feature type="domain" description="Ice-binding protein C-terminal" evidence="1">
    <location>
        <begin position="212"/>
        <end position="236"/>
    </location>
</feature>
<evidence type="ECO:0000313" key="3">
    <source>
        <dbReference type="Proteomes" id="UP000532440"/>
    </source>
</evidence>
<sequence length="245" mass="25232">MSIKSTCFLSAPSLPGVAAAGRSINPRNGKPSPMKASASRHLLACALLAGSASAFAEVVSDQQTGPLVVYTGNLAFTPWAWQQEVIVGVGGLLSRVDFGIQDGVGGHTLRFAINRGSGWQSDADDFSTTFTAINGTNTVDLSGAGLSFAAGERFALEFQATTDNQYMGLHMAAAGSYPGALQFSYNGGQPTLSYENRPAVFTTYMDNSIAATVPEPGTLAMVMLGLGVAGWTARGRAAGTPPASA</sequence>
<dbReference type="Pfam" id="PF07589">
    <property type="entry name" value="PEP-CTERM"/>
    <property type="match status" value="1"/>
</dbReference>
<accession>A0A7W8MA42</accession>
<evidence type="ECO:0000259" key="1">
    <source>
        <dbReference type="Pfam" id="PF07589"/>
    </source>
</evidence>
<comment type="caution">
    <text evidence="2">The sequence shown here is derived from an EMBL/GenBank/DDBJ whole genome shotgun (WGS) entry which is preliminary data.</text>
</comment>
<proteinExistence type="predicted"/>
<organism evidence="2 3">
    <name type="scientific">Quisquiliibacterium transsilvanicum</name>
    <dbReference type="NCBI Taxonomy" id="1549638"/>
    <lineage>
        <taxon>Bacteria</taxon>
        <taxon>Pseudomonadati</taxon>
        <taxon>Pseudomonadota</taxon>
        <taxon>Betaproteobacteria</taxon>
        <taxon>Burkholderiales</taxon>
        <taxon>Burkholderiaceae</taxon>
        <taxon>Quisquiliibacterium</taxon>
    </lineage>
</organism>
<dbReference type="NCBIfam" id="TIGR02595">
    <property type="entry name" value="PEP_CTERM"/>
    <property type="match status" value="1"/>
</dbReference>
<evidence type="ECO:0000313" key="2">
    <source>
        <dbReference type="EMBL" id="MBB5272995.1"/>
    </source>
</evidence>
<name>A0A7W8MA42_9BURK</name>
<gene>
    <name evidence="2" type="ORF">HNQ70_003023</name>
</gene>
<dbReference type="RefSeq" id="WP_183969164.1">
    <property type="nucleotide sequence ID" value="NZ_BAABEW010000007.1"/>
</dbReference>
<reference evidence="2 3" key="1">
    <citation type="submission" date="2020-08" db="EMBL/GenBank/DDBJ databases">
        <title>Genomic Encyclopedia of Type Strains, Phase IV (KMG-IV): sequencing the most valuable type-strain genomes for metagenomic binning, comparative biology and taxonomic classification.</title>
        <authorList>
            <person name="Goeker M."/>
        </authorList>
    </citation>
    <scope>NUCLEOTIDE SEQUENCE [LARGE SCALE GENOMIC DNA]</scope>
    <source>
        <strain evidence="2 3">DSM 29781</strain>
    </source>
</reference>
<protein>
    <recommendedName>
        <fullName evidence="1">Ice-binding protein C-terminal domain-containing protein</fullName>
    </recommendedName>
</protein>
<dbReference type="EMBL" id="JACHGB010000006">
    <property type="protein sequence ID" value="MBB5272995.1"/>
    <property type="molecule type" value="Genomic_DNA"/>
</dbReference>
<dbReference type="Proteomes" id="UP000532440">
    <property type="component" value="Unassembled WGS sequence"/>
</dbReference>
<keyword evidence="3" id="KW-1185">Reference proteome</keyword>
<dbReference type="InterPro" id="IPR013424">
    <property type="entry name" value="Ice-binding_C"/>
</dbReference>